<name>A0AA40TJH3_CITFR</name>
<reference evidence="1 2" key="2">
    <citation type="journal article" date="2017" name="PLoS ONE">
        <title>Genomic and phenotypic characterisation of fluoroquinolone resistance mechanisms in Enterobacteriaceae in Durban, South Africa.</title>
        <authorList>
            <person name="Osei Sekyere J."/>
            <person name="Amoako D.G."/>
        </authorList>
    </citation>
    <scope>NUCLEOTIDE SEQUENCE [LARGE SCALE GENOMIC DNA]</scope>
    <source>
        <strain evidence="1 2">ST62:944112508</strain>
    </source>
</reference>
<comment type="caution">
    <text evidence="1">The sequence shown here is derived from an EMBL/GenBank/DDBJ whole genome shotgun (WGS) entry which is preliminary data.</text>
</comment>
<dbReference type="Proteomes" id="UP000050520">
    <property type="component" value="Unassembled WGS sequence"/>
</dbReference>
<proteinExistence type="predicted"/>
<protein>
    <submittedName>
        <fullName evidence="1">Uncharacterized protein</fullName>
    </submittedName>
</protein>
<reference evidence="2" key="1">
    <citation type="submission" date="2015-09" db="EMBL/GenBank/DDBJ databases">
        <title>Prevalence of NDMs in South Africa.</title>
        <authorList>
            <person name="Osei Sekyere J."/>
            <person name="Govinden U."/>
            <person name="Essack S."/>
            <person name="Haldorsen B."/>
            <person name="Samuelsen O."/>
            <person name="Aasnaes B."/>
            <person name="Sundsfjord A."/>
        </authorList>
    </citation>
    <scope>NUCLEOTIDE SEQUENCE [LARGE SCALE GENOMIC DNA]</scope>
    <source>
        <strain evidence="2">ST62:944112508</strain>
    </source>
</reference>
<dbReference type="EMBL" id="LJEB01000081">
    <property type="protein sequence ID" value="KPR54132.1"/>
    <property type="molecule type" value="Genomic_DNA"/>
</dbReference>
<evidence type="ECO:0000313" key="2">
    <source>
        <dbReference type="Proteomes" id="UP000050520"/>
    </source>
</evidence>
<sequence>MSQLIQLMLITSKEFLAKKFVTAMCYLPLQESMQAIVPGWSGKWTQLLEMEFLLLALFPTELREFLRL</sequence>
<organism evidence="1 2">
    <name type="scientific">Citrobacter freundii</name>
    <dbReference type="NCBI Taxonomy" id="546"/>
    <lineage>
        <taxon>Bacteria</taxon>
        <taxon>Pseudomonadati</taxon>
        <taxon>Pseudomonadota</taxon>
        <taxon>Gammaproteobacteria</taxon>
        <taxon>Enterobacterales</taxon>
        <taxon>Enterobacteriaceae</taxon>
        <taxon>Citrobacter</taxon>
        <taxon>Citrobacter freundii complex</taxon>
    </lineage>
</organism>
<gene>
    <name evidence="1" type="ORF">AN672_17620</name>
</gene>
<evidence type="ECO:0000313" key="1">
    <source>
        <dbReference type="EMBL" id="KPR54132.1"/>
    </source>
</evidence>
<dbReference type="AlphaFoldDB" id="A0AA40TJH3"/>
<accession>A0AA40TJH3</accession>